<organism evidence="5 6">
    <name type="scientific">Candidatus Contendibacter odensensis</name>
    <dbReference type="NCBI Taxonomy" id="1400860"/>
    <lineage>
        <taxon>Bacteria</taxon>
        <taxon>Pseudomonadati</taxon>
        <taxon>Pseudomonadota</taxon>
        <taxon>Gammaproteobacteria</taxon>
        <taxon>Candidatus Competibacteraceae</taxon>
        <taxon>Candidatus Contendibacter</taxon>
    </lineage>
</organism>
<dbReference type="InterPro" id="IPR023346">
    <property type="entry name" value="Lysozyme-like_dom_sf"/>
</dbReference>
<dbReference type="Gene3D" id="1.10.530.10">
    <property type="match status" value="1"/>
</dbReference>
<dbReference type="SUPFAM" id="SSF53955">
    <property type="entry name" value="Lysozyme-like"/>
    <property type="match status" value="1"/>
</dbReference>
<dbReference type="PANTHER" id="PTHR37423:SF5">
    <property type="entry name" value="SOLUBLE LYTIC MUREIN TRANSGLYCOSYLASE"/>
    <property type="match status" value="1"/>
</dbReference>
<name>A0A2G6PFH0_9GAMM</name>
<evidence type="ECO:0000313" key="5">
    <source>
        <dbReference type="EMBL" id="PIE83295.1"/>
    </source>
</evidence>
<dbReference type="Pfam" id="PF01464">
    <property type="entry name" value="SLT"/>
    <property type="match status" value="1"/>
</dbReference>
<dbReference type="GO" id="GO:0000270">
    <property type="term" value="P:peptidoglycan metabolic process"/>
    <property type="evidence" value="ECO:0007669"/>
    <property type="project" value="InterPro"/>
</dbReference>
<accession>A0A2G6PFH0</accession>
<feature type="domain" description="Lytic transglycosylase superhelical linker" evidence="4">
    <location>
        <begin position="405"/>
        <end position="472"/>
    </location>
</feature>
<dbReference type="InterPro" id="IPR000189">
    <property type="entry name" value="Transglyc_AS"/>
</dbReference>
<dbReference type="GO" id="GO:0008933">
    <property type="term" value="F:peptidoglycan lytic transglycosylase activity"/>
    <property type="evidence" value="ECO:0007669"/>
    <property type="project" value="InterPro"/>
</dbReference>
<dbReference type="InterPro" id="IPR012289">
    <property type="entry name" value="Lytic_TGlycosylase_superhlx_L"/>
</dbReference>
<dbReference type="AlphaFoldDB" id="A0A2G6PFH0"/>
<dbReference type="Pfam" id="PF14718">
    <property type="entry name" value="SLT_L"/>
    <property type="match status" value="1"/>
</dbReference>
<dbReference type="GO" id="GO:0004553">
    <property type="term" value="F:hydrolase activity, hydrolyzing O-glycosyl compounds"/>
    <property type="evidence" value="ECO:0007669"/>
    <property type="project" value="InterPro"/>
</dbReference>
<dbReference type="CDD" id="cd13401">
    <property type="entry name" value="Slt70-like"/>
    <property type="match status" value="1"/>
</dbReference>
<protein>
    <submittedName>
        <fullName evidence="5">Lytic murein transglycosylase</fullName>
    </submittedName>
</protein>
<dbReference type="PROSITE" id="PS00922">
    <property type="entry name" value="TRANSGLYCOSYLASE"/>
    <property type="match status" value="1"/>
</dbReference>
<comment type="caution">
    <text evidence="5">The sequence shown here is derived from an EMBL/GenBank/DDBJ whole genome shotgun (WGS) entry which is preliminary data.</text>
</comment>
<proteinExistence type="inferred from homology"/>
<dbReference type="Gene3D" id="1.25.20.10">
    <property type="entry name" value="Bacterial muramidases"/>
    <property type="match status" value="1"/>
</dbReference>
<feature type="domain" description="Transglycosylase SLT" evidence="3">
    <location>
        <begin position="488"/>
        <end position="591"/>
    </location>
</feature>
<evidence type="ECO:0000256" key="2">
    <source>
        <dbReference type="ARBA" id="ARBA00022729"/>
    </source>
</evidence>
<evidence type="ECO:0000256" key="1">
    <source>
        <dbReference type="ARBA" id="ARBA00007734"/>
    </source>
</evidence>
<keyword evidence="2" id="KW-0732">Signal</keyword>
<reference evidence="5 6" key="1">
    <citation type="submission" date="2017-10" db="EMBL/GenBank/DDBJ databases">
        <title>Novel microbial diversity and functional potential in the marine mammal oral microbiome.</title>
        <authorList>
            <person name="Dudek N.K."/>
            <person name="Sun C.L."/>
            <person name="Burstein D."/>
            <person name="Kantor R.S."/>
            <person name="Aliaga Goltsman D.S."/>
            <person name="Bik E.M."/>
            <person name="Thomas B.C."/>
            <person name="Banfield J.F."/>
            <person name="Relman D.A."/>
        </authorList>
    </citation>
    <scope>NUCLEOTIDE SEQUENCE [LARGE SCALE GENOMIC DNA]</scope>
    <source>
        <strain evidence="5">DOLJORAL78_50_517</strain>
    </source>
</reference>
<dbReference type="PANTHER" id="PTHR37423">
    <property type="entry name" value="SOLUBLE LYTIC MUREIN TRANSGLYCOSYLASE-RELATED"/>
    <property type="match status" value="1"/>
</dbReference>
<gene>
    <name evidence="5" type="ORF">CSA09_02145</name>
</gene>
<evidence type="ECO:0000313" key="6">
    <source>
        <dbReference type="Proteomes" id="UP000229278"/>
    </source>
</evidence>
<sequence>MKSTPGSIVLYALLVACAFGTTRDTYALESLNIQRSAFQFARRSLQAGIPIHYAALHNYPLYPYLRYQDISRRLSEFPSTEVRTFLKKYSDTPLARRLRYAWLSALARAERWEDYRHDYVPTRNIKFDCWQRQALLDADQHTKALHDFARLWLRGSSLPIACDPVIAAWQAQGYPHAQQRWRRFALAMESNQAGLARFLLADMPAADRSLARSWLAIADNPTLILDTTQLPTGDPRIIAILNNGLNRWRQHNARAAAAALDVLKKRDPSLAPKLATAERLLALWIASDYHPDASARLIALPDAVVDKTVREWRVRVALQKNDWTAVLHWIKKMPSAERNSPRWHYWRARALESLGRKPKDAQAIYRSIAEQRDYYGFLAANRINTPYRIVSKPLTLADAQLDALLAKSPGLQRAHELYLLDYEAEATAEWRNALHDFNRNVTYQKAALLAHRWNWHSQAILTLAKAEYWDDLEVRFPVAYKNSVMTHTRANGLDPAWVYAVIRQESSFRPEVRSPAGALGLMQIMPATGQHIARQLQDTPVDKPALLHAETNIRYGVYYLQRLLEKLQQNQLLATAAYNAGAHKVSQWLPQHHPVPADIWAETIPYHETRAYVQRVMEYTMIYRYRLGQKSTEITLQHLMTPVLPNRVVEAYNQR</sequence>
<dbReference type="GO" id="GO:0016020">
    <property type="term" value="C:membrane"/>
    <property type="evidence" value="ECO:0007669"/>
    <property type="project" value="InterPro"/>
</dbReference>
<dbReference type="EMBL" id="PDTV01000005">
    <property type="protein sequence ID" value="PIE83295.1"/>
    <property type="molecule type" value="Genomic_DNA"/>
</dbReference>
<dbReference type="GO" id="GO:0042597">
    <property type="term" value="C:periplasmic space"/>
    <property type="evidence" value="ECO:0007669"/>
    <property type="project" value="InterPro"/>
</dbReference>
<dbReference type="InterPro" id="IPR008939">
    <property type="entry name" value="Lytic_TGlycosylase_superhlx_U"/>
</dbReference>
<dbReference type="SUPFAM" id="SSF48435">
    <property type="entry name" value="Bacterial muramidases"/>
    <property type="match status" value="1"/>
</dbReference>
<evidence type="ECO:0000259" key="4">
    <source>
        <dbReference type="Pfam" id="PF14718"/>
    </source>
</evidence>
<dbReference type="InterPro" id="IPR008258">
    <property type="entry name" value="Transglycosylase_SLT_dom_1"/>
</dbReference>
<evidence type="ECO:0000259" key="3">
    <source>
        <dbReference type="Pfam" id="PF01464"/>
    </source>
</evidence>
<dbReference type="Proteomes" id="UP000229278">
    <property type="component" value="Unassembled WGS sequence"/>
</dbReference>
<dbReference type="PROSITE" id="PS51257">
    <property type="entry name" value="PROKAR_LIPOPROTEIN"/>
    <property type="match status" value="1"/>
</dbReference>
<dbReference type="InterPro" id="IPR037061">
    <property type="entry name" value="Lytic_TGlycoase_superhlx_L_sf"/>
</dbReference>
<dbReference type="Gene3D" id="1.10.1240.20">
    <property type="entry name" value="Lytic transglycosylase, superhelical linker domain"/>
    <property type="match status" value="1"/>
</dbReference>
<comment type="similarity">
    <text evidence="1">Belongs to the transglycosylase Slt family.</text>
</comment>